<accession>A0A2P7EDX9</accession>
<proteinExistence type="predicted"/>
<dbReference type="Proteomes" id="UP000240206">
    <property type="component" value="Unassembled WGS sequence"/>
</dbReference>
<comment type="caution">
    <text evidence="2">The sequence shown here is derived from an EMBL/GenBank/DDBJ whole genome shotgun (WGS) entry which is preliminary data.</text>
</comment>
<organism evidence="2 3">
    <name type="scientific">Synechococcus lacustris str. Tous</name>
    <dbReference type="NCBI Taxonomy" id="1910958"/>
    <lineage>
        <taxon>Bacteria</taxon>
        <taxon>Bacillati</taxon>
        <taxon>Cyanobacteriota</taxon>
        <taxon>Cyanophyceae</taxon>
        <taxon>Synechococcales</taxon>
        <taxon>Synechococcaceae</taxon>
        <taxon>Synechococcus</taxon>
    </lineage>
</organism>
<dbReference type="STRING" id="1910958.BTM30_02025"/>
<reference evidence="3" key="1">
    <citation type="submission" date="2018-03" db="EMBL/GenBank/DDBJ databases">
        <title>Ecological and genomic features of two cosmopolitan and abundant freshwater picocyanobacteria.</title>
        <authorList>
            <person name="Cabello-Yeves P.J."/>
            <person name="Picazo A."/>
            <person name="Camacho A."/>
            <person name="Callieri C."/>
            <person name="Rosselli R."/>
            <person name="Roda-Garcia J."/>
            <person name="Coutinho F.H."/>
            <person name="Rodriguez-Valera F."/>
        </authorList>
    </citation>
    <scope>NUCLEOTIDE SEQUENCE [LARGE SCALE GENOMIC DNA]</scope>
    <source>
        <strain evidence="3">Tous</strain>
    </source>
</reference>
<keyword evidence="1" id="KW-0812">Transmembrane</keyword>
<evidence type="ECO:0000256" key="1">
    <source>
        <dbReference type="SAM" id="Phobius"/>
    </source>
</evidence>
<keyword evidence="1" id="KW-1133">Transmembrane helix</keyword>
<dbReference type="AlphaFoldDB" id="A0A2P7EDX9"/>
<protein>
    <submittedName>
        <fullName evidence="2">Uncharacterized protein</fullName>
    </submittedName>
</protein>
<feature type="transmembrane region" description="Helical" evidence="1">
    <location>
        <begin position="20"/>
        <end position="39"/>
    </location>
</feature>
<sequence>MFSDEGVKPALNGQANPKTLSALLSIITGAFFVLLGALASEQMRLDKCRAESKLPQSAWATGVSLCSHGALVRSSTQNH</sequence>
<gene>
    <name evidence="2" type="ORF">C7K08_07870</name>
</gene>
<evidence type="ECO:0000313" key="3">
    <source>
        <dbReference type="Proteomes" id="UP000240206"/>
    </source>
</evidence>
<evidence type="ECO:0000313" key="2">
    <source>
        <dbReference type="EMBL" id="PSI01445.1"/>
    </source>
</evidence>
<name>A0A2P7EDX9_9SYNE</name>
<keyword evidence="3" id="KW-1185">Reference proteome</keyword>
<dbReference type="EMBL" id="PXVC01000031">
    <property type="protein sequence ID" value="PSI01445.1"/>
    <property type="molecule type" value="Genomic_DNA"/>
</dbReference>
<keyword evidence="1" id="KW-0472">Membrane</keyword>